<evidence type="ECO:0000256" key="5">
    <source>
        <dbReference type="ARBA" id="ARBA00022801"/>
    </source>
</evidence>
<comment type="caution">
    <text evidence="9">The sequence shown here is derived from an EMBL/GenBank/DDBJ whole genome shotgun (WGS) entry which is preliminary data.</text>
</comment>
<evidence type="ECO:0000259" key="8">
    <source>
        <dbReference type="Pfam" id="PF17921"/>
    </source>
</evidence>
<evidence type="ECO:0000256" key="2">
    <source>
        <dbReference type="ARBA" id="ARBA00022695"/>
    </source>
</evidence>
<gene>
    <name evidence="9" type="ORF">Sradi_3817200</name>
</gene>
<dbReference type="SUPFAM" id="SSF56672">
    <property type="entry name" value="DNA/RNA polymerases"/>
    <property type="match status" value="1"/>
</dbReference>
<evidence type="ECO:0000259" key="7">
    <source>
        <dbReference type="Pfam" id="PF17917"/>
    </source>
</evidence>
<protein>
    <submittedName>
        <fullName evidence="9">Retrovirus-related Pol polyprotein from transposon.6</fullName>
    </submittedName>
</protein>
<keyword evidence="1" id="KW-0808">Transferase</keyword>
<evidence type="ECO:0000313" key="9">
    <source>
        <dbReference type="EMBL" id="KAL0361327.1"/>
    </source>
</evidence>
<evidence type="ECO:0000256" key="4">
    <source>
        <dbReference type="ARBA" id="ARBA00022759"/>
    </source>
</evidence>
<sequence length="230" mass="25903">MLAVGAVLSHNGHPLAFFIKKLGVRMAAASTYARELYAITESVKKWRHYLLGRLFRIFTDHQSIKDLISQSVQTPDQHKWLSKLLGFTYEIFTNPLRRMLLLTPYPTFRLLPLVSNYPSVSRLLPSFNTCSIIFSTNPDGRQLLLDSASSLDYSVRNGLLYFRQKLLIRPASAVVPLLLSEFHSSPLGGHSGSKATLARVAASFYWPSMAKDVKAFVKTCTICQQNKYST</sequence>
<dbReference type="InterPro" id="IPR050951">
    <property type="entry name" value="Retrovirus_Pol_polyprotein"/>
</dbReference>
<dbReference type="InterPro" id="IPR041588">
    <property type="entry name" value="Integrase_H2C2"/>
</dbReference>
<accession>A0AAW2Q0Y5</accession>
<dbReference type="GO" id="GO:0004519">
    <property type="term" value="F:endonuclease activity"/>
    <property type="evidence" value="ECO:0007669"/>
    <property type="project" value="UniProtKB-KW"/>
</dbReference>
<dbReference type="GO" id="GO:0003964">
    <property type="term" value="F:RNA-directed DNA polymerase activity"/>
    <property type="evidence" value="ECO:0007669"/>
    <property type="project" value="UniProtKB-KW"/>
</dbReference>
<dbReference type="Pfam" id="PF17917">
    <property type="entry name" value="RT_RNaseH"/>
    <property type="match status" value="1"/>
</dbReference>
<keyword evidence="6" id="KW-0695">RNA-directed DNA polymerase</keyword>
<reference evidence="9" key="2">
    <citation type="journal article" date="2024" name="Plant">
        <title>Genomic evolution and insights into agronomic trait innovations of Sesamum species.</title>
        <authorList>
            <person name="Miao H."/>
            <person name="Wang L."/>
            <person name="Qu L."/>
            <person name="Liu H."/>
            <person name="Sun Y."/>
            <person name="Le M."/>
            <person name="Wang Q."/>
            <person name="Wei S."/>
            <person name="Zheng Y."/>
            <person name="Lin W."/>
            <person name="Duan Y."/>
            <person name="Cao H."/>
            <person name="Xiong S."/>
            <person name="Wang X."/>
            <person name="Wei L."/>
            <person name="Li C."/>
            <person name="Ma Q."/>
            <person name="Ju M."/>
            <person name="Zhao R."/>
            <person name="Li G."/>
            <person name="Mu C."/>
            <person name="Tian Q."/>
            <person name="Mei H."/>
            <person name="Zhang T."/>
            <person name="Gao T."/>
            <person name="Zhang H."/>
        </authorList>
    </citation>
    <scope>NUCLEOTIDE SEQUENCE</scope>
    <source>
        <strain evidence="9">G02</strain>
    </source>
</reference>
<dbReference type="PANTHER" id="PTHR37984:SF5">
    <property type="entry name" value="PROTEIN NYNRIN-LIKE"/>
    <property type="match status" value="1"/>
</dbReference>
<evidence type="ECO:0000256" key="1">
    <source>
        <dbReference type="ARBA" id="ARBA00022679"/>
    </source>
</evidence>
<name>A0AAW2Q0Y5_SESRA</name>
<dbReference type="GO" id="GO:0016787">
    <property type="term" value="F:hydrolase activity"/>
    <property type="evidence" value="ECO:0007669"/>
    <property type="project" value="UniProtKB-KW"/>
</dbReference>
<keyword evidence="5" id="KW-0378">Hydrolase</keyword>
<keyword evidence="3" id="KW-0540">Nuclease</keyword>
<proteinExistence type="predicted"/>
<dbReference type="Pfam" id="PF17921">
    <property type="entry name" value="Integrase_H2C2"/>
    <property type="match status" value="1"/>
</dbReference>
<keyword evidence="4" id="KW-0255">Endonuclease</keyword>
<dbReference type="PANTHER" id="PTHR37984">
    <property type="entry name" value="PROTEIN CBG26694"/>
    <property type="match status" value="1"/>
</dbReference>
<keyword evidence="2" id="KW-0548">Nucleotidyltransferase</keyword>
<dbReference type="InterPro" id="IPR041373">
    <property type="entry name" value="RT_RNaseH"/>
</dbReference>
<feature type="domain" description="Integrase zinc-binding" evidence="8">
    <location>
        <begin position="174"/>
        <end position="228"/>
    </location>
</feature>
<dbReference type="FunFam" id="1.10.340.70:FF:000001">
    <property type="entry name" value="Retrovirus-related Pol polyprotein from transposon gypsy-like Protein"/>
    <property type="match status" value="1"/>
</dbReference>
<feature type="domain" description="Reverse transcriptase RNase H-like" evidence="7">
    <location>
        <begin position="3"/>
        <end position="87"/>
    </location>
</feature>
<evidence type="ECO:0000256" key="3">
    <source>
        <dbReference type="ARBA" id="ARBA00022722"/>
    </source>
</evidence>
<dbReference type="InterPro" id="IPR043502">
    <property type="entry name" value="DNA/RNA_pol_sf"/>
</dbReference>
<reference evidence="9" key="1">
    <citation type="submission" date="2020-06" db="EMBL/GenBank/DDBJ databases">
        <authorList>
            <person name="Li T."/>
            <person name="Hu X."/>
            <person name="Zhang T."/>
            <person name="Song X."/>
            <person name="Zhang H."/>
            <person name="Dai N."/>
            <person name="Sheng W."/>
            <person name="Hou X."/>
            <person name="Wei L."/>
        </authorList>
    </citation>
    <scope>NUCLEOTIDE SEQUENCE</scope>
    <source>
        <strain evidence="9">G02</strain>
        <tissue evidence="9">Leaf</tissue>
    </source>
</reference>
<dbReference type="EMBL" id="JACGWJ010000016">
    <property type="protein sequence ID" value="KAL0361327.1"/>
    <property type="molecule type" value="Genomic_DNA"/>
</dbReference>
<evidence type="ECO:0000256" key="6">
    <source>
        <dbReference type="ARBA" id="ARBA00022918"/>
    </source>
</evidence>
<organism evidence="9">
    <name type="scientific">Sesamum radiatum</name>
    <name type="common">Black benniseed</name>
    <dbReference type="NCBI Taxonomy" id="300843"/>
    <lineage>
        <taxon>Eukaryota</taxon>
        <taxon>Viridiplantae</taxon>
        <taxon>Streptophyta</taxon>
        <taxon>Embryophyta</taxon>
        <taxon>Tracheophyta</taxon>
        <taxon>Spermatophyta</taxon>
        <taxon>Magnoliopsida</taxon>
        <taxon>eudicotyledons</taxon>
        <taxon>Gunneridae</taxon>
        <taxon>Pentapetalae</taxon>
        <taxon>asterids</taxon>
        <taxon>lamiids</taxon>
        <taxon>Lamiales</taxon>
        <taxon>Pedaliaceae</taxon>
        <taxon>Sesamum</taxon>
    </lineage>
</organism>
<dbReference type="Gene3D" id="1.10.340.70">
    <property type="match status" value="1"/>
</dbReference>
<dbReference type="AlphaFoldDB" id="A0AAW2Q0Y5"/>